<dbReference type="AlphaFoldDB" id="A0A165M968"/>
<gene>
    <name evidence="2" type="ORF">A3K90_00355</name>
</gene>
<name>A0A165M968_PELLU</name>
<evidence type="ECO:0000256" key="1">
    <source>
        <dbReference type="ARBA" id="ARBA00005996"/>
    </source>
</evidence>
<reference evidence="2 3" key="1">
    <citation type="submission" date="2016-03" db="EMBL/GenBank/DDBJ databases">
        <title>Speciation and ecological success in dimly lit waters: horizontal gene transfer in a green sulfur bacteria bloom unveiled by metagenomic assembly.</title>
        <authorList>
            <person name="Llorens-Mares T."/>
            <person name="Liu Z."/>
            <person name="Allen L.Z."/>
            <person name="Rusch D.B."/>
            <person name="Craig M.T."/>
            <person name="Dupont C.L."/>
            <person name="Bryant D.A."/>
            <person name="Casamayor E.O."/>
        </authorList>
    </citation>
    <scope>NUCLEOTIDE SEQUENCE [LARGE SCALE GENOMIC DNA]</scope>
    <source>
        <strain evidence="2">CIII</strain>
    </source>
</reference>
<dbReference type="PANTHER" id="PTHR38780">
    <property type="entry name" value="PROTEIN TUSC"/>
    <property type="match status" value="1"/>
</dbReference>
<proteinExistence type="inferred from homology"/>
<evidence type="ECO:0000313" key="2">
    <source>
        <dbReference type="EMBL" id="KZK74965.1"/>
    </source>
</evidence>
<dbReference type="InterPro" id="IPR027396">
    <property type="entry name" value="DsrEFH-like"/>
</dbReference>
<dbReference type="Gene3D" id="3.40.1260.10">
    <property type="entry name" value="DsrEFH-like"/>
    <property type="match status" value="1"/>
</dbReference>
<sequence>MEENIKKIMHVMRRAPHGSIYTYEGLEMILIMAAYEQDLSVAFIGDGVYALKKGQETEGISMKGFAKTFMALDGYDVEKLYVDRTSLDERGLTEEDLLVDVEVLDSAEIGRRMNEQDVVIHH</sequence>
<protein>
    <submittedName>
        <fullName evidence="2">Sulfur oxidoreductase</fullName>
    </submittedName>
</protein>
<dbReference type="SUPFAM" id="SSF75169">
    <property type="entry name" value="DsrEFH-like"/>
    <property type="match status" value="1"/>
</dbReference>
<comment type="caution">
    <text evidence="2">The sequence shown here is derived from an EMBL/GenBank/DDBJ whole genome shotgun (WGS) entry which is preliminary data.</text>
</comment>
<dbReference type="InterPro" id="IPR017462">
    <property type="entry name" value="Sulphur_relay_TusC/DsrF"/>
</dbReference>
<dbReference type="NCBIfam" id="TIGR03010">
    <property type="entry name" value="sulf_tusC_dsrF"/>
    <property type="match status" value="1"/>
</dbReference>
<dbReference type="RefSeq" id="WP_303680906.1">
    <property type="nucleotide sequence ID" value="NZ_LVWG01000016.1"/>
</dbReference>
<accession>A0A165M968</accession>
<organism evidence="2 3">
    <name type="scientific">Pelodictyon luteolum</name>
    <dbReference type="NCBI Taxonomy" id="1100"/>
    <lineage>
        <taxon>Bacteria</taxon>
        <taxon>Pseudomonadati</taxon>
        <taxon>Chlorobiota</taxon>
        <taxon>Chlorobiia</taxon>
        <taxon>Chlorobiales</taxon>
        <taxon>Chlorobiaceae</taxon>
        <taxon>Chlorobium/Pelodictyon group</taxon>
        <taxon>Pelodictyon</taxon>
    </lineage>
</organism>
<comment type="similarity">
    <text evidence="1">Belongs to the DsrF/TusC family.</text>
</comment>
<dbReference type="InterPro" id="IPR003787">
    <property type="entry name" value="Sulphur_relay_DsrE/F-like"/>
</dbReference>
<evidence type="ECO:0000313" key="3">
    <source>
        <dbReference type="Proteomes" id="UP000076481"/>
    </source>
</evidence>
<dbReference type="EMBL" id="LVWG01000016">
    <property type="protein sequence ID" value="KZK74965.1"/>
    <property type="molecule type" value="Genomic_DNA"/>
</dbReference>
<dbReference type="NCBIfam" id="NF001238">
    <property type="entry name" value="PRK00211.1"/>
    <property type="match status" value="1"/>
</dbReference>
<dbReference type="PANTHER" id="PTHR38780:SF1">
    <property type="entry name" value="PROTEIN TUSC"/>
    <property type="match status" value="1"/>
</dbReference>
<dbReference type="Proteomes" id="UP000076481">
    <property type="component" value="Unassembled WGS sequence"/>
</dbReference>
<dbReference type="Pfam" id="PF02635">
    <property type="entry name" value="DsrE"/>
    <property type="match status" value="1"/>
</dbReference>